<dbReference type="Gene3D" id="2.60.120.260">
    <property type="entry name" value="Galactose-binding domain-like"/>
    <property type="match status" value="1"/>
</dbReference>
<sequence length="159" mass="16886">MLLFFLLPLPVLLQVVAAVQSNITLDDVSPMIKYSGKWEPSSSHMSGLDFGGSHTFSSDSSASATFTFTGVAIYYLSPRWPYAVSTRLTLDGGSSTLVNLTDPATSPSPPGGSESALTSVVWSATALTNTSHTLVATMGNYIIMDGLMCVRFVVMHDVV</sequence>
<comment type="caution">
    <text evidence="2">The sequence shown here is derived from an EMBL/GenBank/DDBJ whole genome shotgun (WGS) entry which is preliminary data.</text>
</comment>
<evidence type="ECO:0000313" key="2">
    <source>
        <dbReference type="EMBL" id="KAJ7779609.1"/>
    </source>
</evidence>
<gene>
    <name evidence="2" type="ORF">B0H16DRAFT_1299840</name>
</gene>
<proteinExistence type="predicted"/>
<protein>
    <submittedName>
        <fullName evidence="2">Uncharacterized protein</fullName>
    </submittedName>
</protein>
<evidence type="ECO:0000313" key="3">
    <source>
        <dbReference type="Proteomes" id="UP001215598"/>
    </source>
</evidence>
<name>A0AAD7NX90_9AGAR</name>
<keyword evidence="1" id="KW-0732">Signal</keyword>
<accession>A0AAD7NX90</accession>
<dbReference type="AlphaFoldDB" id="A0AAD7NX90"/>
<keyword evidence="3" id="KW-1185">Reference proteome</keyword>
<evidence type="ECO:0000256" key="1">
    <source>
        <dbReference type="SAM" id="SignalP"/>
    </source>
</evidence>
<feature type="chain" id="PRO_5042173325" evidence="1">
    <location>
        <begin position="19"/>
        <end position="159"/>
    </location>
</feature>
<reference evidence="2" key="1">
    <citation type="submission" date="2023-03" db="EMBL/GenBank/DDBJ databases">
        <title>Massive genome expansion in bonnet fungi (Mycena s.s.) driven by repeated elements and novel gene families across ecological guilds.</title>
        <authorList>
            <consortium name="Lawrence Berkeley National Laboratory"/>
            <person name="Harder C.B."/>
            <person name="Miyauchi S."/>
            <person name="Viragh M."/>
            <person name="Kuo A."/>
            <person name="Thoen E."/>
            <person name="Andreopoulos B."/>
            <person name="Lu D."/>
            <person name="Skrede I."/>
            <person name="Drula E."/>
            <person name="Henrissat B."/>
            <person name="Morin E."/>
            <person name="Kohler A."/>
            <person name="Barry K."/>
            <person name="LaButti K."/>
            <person name="Morin E."/>
            <person name="Salamov A."/>
            <person name="Lipzen A."/>
            <person name="Mereny Z."/>
            <person name="Hegedus B."/>
            <person name="Baldrian P."/>
            <person name="Stursova M."/>
            <person name="Weitz H."/>
            <person name="Taylor A."/>
            <person name="Grigoriev I.V."/>
            <person name="Nagy L.G."/>
            <person name="Martin F."/>
            <person name="Kauserud H."/>
        </authorList>
    </citation>
    <scope>NUCLEOTIDE SEQUENCE</scope>
    <source>
        <strain evidence="2">CBHHK182m</strain>
    </source>
</reference>
<dbReference type="EMBL" id="JARKIB010000005">
    <property type="protein sequence ID" value="KAJ7779609.1"/>
    <property type="molecule type" value="Genomic_DNA"/>
</dbReference>
<dbReference type="Proteomes" id="UP001215598">
    <property type="component" value="Unassembled WGS sequence"/>
</dbReference>
<organism evidence="2 3">
    <name type="scientific">Mycena metata</name>
    <dbReference type="NCBI Taxonomy" id="1033252"/>
    <lineage>
        <taxon>Eukaryota</taxon>
        <taxon>Fungi</taxon>
        <taxon>Dikarya</taxon>
        <taxon>Basidiomycota</taxon>
        <taxon>Agaricomycotina</taxon>
        <taxon>Agaricomycetes</taxon>
        <taxon>Agaricomycetidae</taxon>
        <taxon>Agaricales</taxon>
        <taxon>Marasmiineae</taxon>
        <taxon>Mycenaceae</taxon>
        <taxon>Mycena</taxon>
    </lineage>
</organism>
<feature type="signal peptide" evidence="1">
    <location>
        <begin position="1"/>
        <end position="18"/>
    </location>
</feature>